<comment type="subcellular location">
    <subcellularLocation>
        <location evidence="1">Mitochondrion</location>
    </subcellularLocation>
</comment>
<dbReference type="InterPro" id="IPR002885">
    <property type="entry name" value="PPR_rpt"/>
</dbReference>
<keyword evidence="3" id="KW-0812">Transmembrane</keyword>
<dbReference type="RefSeq" id="XP_024664021.1">
    <property type="nucleotide sequence ID" value="XM_024808253.1"/>
</dbReference>
<proteinExistence type="predicted"/>
<evidence type="ECO:0000256" key="2">
    <source>
        <dbReference type="PROSITE-ProRule" id="PRU00708"/>
    </source>
</evidence>
<feature type="transmembrane region" description="Helical" evidence="3">
    <location>
        <begin position="490"/>
        <end position="509"/>
    </location>
</feature>
<dbReference type="EMBL" id="NDIQ01000001">
    <property type="protein sequence ID" value="PRT54075.1"/>
    <property type="molecule type" value="Genomic_DNA"/>
</dbReference>
<organism evidence="4 5">
    <name type="scientific">Wickerhamiella sorbophila</name>
    <dbReference type="NCBI Taxonomy" id="45607"/>
    <lineage>
        <taxon>Eukaryota</taxon>
        <taxon>Fungi</taxon>
        <taxon>Dikarya</taxon>
        <taxon>Ascomycota</taxon>
        <taxon>Saccharomycotina</taxon>
        <taxon>Dipodascomycetes</taxon>
        <taxon>Dipodascales</taxon>
        <taxon>Trichomonascaceae</taxon>
        <taxon>Wickerhamiella</taxon>
    </lineage>
</organism>
<keyword evidence="3" id="KW-1133">Transmembrane helix</keyword>
<dbReference type="OrthoDB" id="185373at2759"/>
<keyword evidence="5" id="KW-1185">Reference proteome</keyword>
<dbReference type="AlphaFoldDB" id="A0A2T0FGG3"/>
<name>A0A2T0FGG3_9ASCO</name>
<feature type="repeat" description="PPR" evidence="2">
    <location>
        <begin position="269"/>
        <end position="303"/>
    </location>
</feature>
<dbReference type="GeneID" id="36515444"/>
<evidence type="ECO:0000313" key="4">
    <source>
        <dbReference type="EMBL" id="PRT54075.1"/>
    </source>
</evidence>
<dbReference type="Proteomes" id="UP000238350">
    <property type="component" value="Unassembled WGS sequence"/>
</dbReference>
<keyword evidence="3" id="KW-0472">Membrane</keyword>
<sequence length="634" mass="72400">MSNALKAGRLTRQLKPQEVVQSLLTESKRHRNKINDSFWAKVRQIATKQPGTSHPDQLLIELFEAASKHSQTIFIGSHLLQNNVRLPEKQESLFILALAQKDPDQAIRLWQTRKVSSEYTNFWKNVGVQLYCALGKLSIAETIAQSAELTAKSIYFLLKAYSVSGGPRLEYWTQVLAERGSKSDLNQAACVLLRRGQIRALTPLVSKLEGDLGQRTVTSILGSTNNRVAAATALSIKPEIVSDRRFVKSWMQSLDPDLVTQIAPLFQNSIWAKNELIESYLKKDQLDSALKLFQEMIKHGPRPTMATIHRFVSYGIYRKDTRLVDEMIANLQNLATQTTDYSRTMQLVVRYLSFKRQYRSLLVLLKTIHMSKLQHSNFVAIWKALYACARSDPFILQSDFDLQHFFVDMIQRPNFRVDKQVFQLATRTFLRIKDVHSAAFAVRYMSEIGNLPIDDEFVRGLRELSKTASPSHNWKGLVEQIHLFNPTRCIFSMKIFAFTLITLAIAMSFENTYRRMNKLPGTVAFNQLPGLASTVNYNRDGVFLNIRALNYSGTNGQPGGSAVYREICDCLKDSQGDIKDYRLRCAKLYDKKGEIRVAYGTDEHETQTEQLCWRPEEHLGMLVCSCDSLNRLYI</sequence>
<dbReference type="GO" id="GO:0005739">
    <property type="term" value="C:mitochondrion"/>
    <property type="evidence" value="ECO:0007669"/>
    <property type="project" value="UniProtKB-SubCell"/>
</dbReference>
<reference evidence="4 5" key="1">
    <citation type="submission" date="2017-04" db="EMBL/GenBank/DDBJ databases">
        <title>Genome sequencing of [Candida] sorbophila.</title>
        <authorList>
            <person name="Ahn J.O."/>
        </authorList>
    </citation>
    <scope>NUCLEOTIDE SEQUENCE [LARGE SCALE GENOMIC DNA]</scope>
    <source>
        <strain evidence="4 5">DS02</strain>
    </source>
</reference>
<comment type="caution">
    <text evidence="4">The sequence shown here is derived from an EMBL/GenBank/DDBJ whole genome shotgun (WGS) entry which is preliminary data.</text>
</comment>
<dbReference type="PROSITE" id="PS51375">
    <property type="entry name" value="PPR"/>
    <property type="match status" value="1"/>
</dbReference>
<protein>
    <submittedName>
        <fullName evidence="4">Uncharacterized protein</fullName>
    </submittedName>
</protein>
<evidence type="ECO:0000256" key="3">
    <source>
        <dbReference type="SAM" id="Phobius"/>
    </source>
</evidence>
<dbReference type="NCBIfam" id="TIGR00756">
    <property type="entry name" value="PPR"/>
    <property type="match status" value="1"/>
</dbReference>
<accession>A0A2T0FGG3</accession>
<evidence type="ECO:0000313" key="5">
    <source>
        <dbReference type="Proteomes" id="UP000238350"/>
    </source>
</evidence>
<gene>
    <name evidence="4" type="ORF">B9G98_01695</name>
</gene>
<evidence type="ECO:0000256" key="1">
    <source>
        <dbReference type="ARBA" id="ARBA00004173"/>
    </source>
</evidence>